<feature type="chain" id="PRO_5037777974" description="Ice-binding protein C-terminal domain-containing protein" evidence="1">
    <location>
        <begin position="23"/>
        <end position="214"/>
    </location>
</feature>
<feature type="signal peptide" evidence="1">
    <location>
        <begin position="1"/>
        <end position="22"/>
    </location>
</feature>
<dbReference type="Proteomes" id="UP000623067">
    <property type="component" value="Unassembled WGS sequence"/>
</dbReference>
<name>A0A916WQV8_9SPHN</name>
<sequence length="214" mass="22829">MLRTTLLLAASCLAAMASPASASTIFTQDFSAGLGSKESVSSNVTGSWGVHSGYLGHSATYSPNERSLYVADLGLQNYSDVSFSFDLTEYTERSYDYVTWFTGHYDAAGTLVFNTFGQIVQGYGLGTGSYAFSLAALERDQLFGFRFTSDHAIQYAGVQIDNLRINGTATGAPVDGPVVPAVPEPATWAMMILGFAMVGAMARRRSGFADRVTA</sequence>
<accession>A0A916WQV8</accession>
<dbReference type="InterPro" id="IPR013424">
    <property type="entry name" value="Ice-binding_C"/>
</dbReference>
<keyword evidence="4" id="KW-1185">Reference proteome</keyword>
<evidence type="ECO:0000313" key="3">
    <source>
        <dbReference type="EMBL" id="GGB24029.1"/>
    </source>
</evidence>
<evidence type="ECO:0000256" key="1">
    <source>
        <dbReference type="SAM" id="SignalP"/>
    </source>
</evidence>
<reference evidence="3" key="2">
    <citation type="submission" date="2020-09" db="EMBL/GenBank/DDBJ databases">
        <authorList>
            <person name="Sun Q."/>
            <person name="Zhou Y."/>
        </authorList>
    </citation>
    <scope>NUCLEOTIDE SEQUENCE</scope>
    <source>
        <strain evidence="3">CGMCC 1.15330</strain>
    </source>
</reference>
<dbReference type="EMBL" id="BMIH01000001">
    <property type="protein sequence ID" value="GGB24029.1"/>
    <property type="molecule type" value="Genomic_DNA"/>
</dbReference>
<keyword evidence="1" id="KW-0732">Signal</keyword>
<reference evidence="3" key="1">
    <citation type="journal article" date="2014" name="Int. J. Syst. Evol. Microbiol.">
        <title>Complete genome sequence of Corynebacterium casei LMG S-19264T (=DSM 44701T), isolated from a smear-ripened cheese.</title>
        <authorList>
            <consortium name="US DOE Joint Genome Institute (JGI-PGF)"/>
            <person name="Walter F."/>
            <person name="Albersmeier A."/>
            <person name="Kalinowski J."/>
            <person name="Ruckert C."/>
        </authorList>
    </citation>
    <scope>NUCLEOTIDE SEQUENCE</scope>
    <source>
        <strain evidence="3">CGMCC 1.15330</strain>
    </source>
</reference>
<feature type="domain" description="Ice-binding protein C-terminal" evidence="2">
    <location>
        <begin position="181"/>
        <end position="205"/>
    </location>
</feature>
<protein>
    <recommendedName>
        <fullName evidence="2">Ice-binding protein C-terminal domain-containing protein</fullName>
    </recommendedName>
</protein>
<evidence type="ECO:0000259" key="2">
    <source>
        <dbReference type="Pfam" id="PF07589"/>
    </source>
</evidence>
<dbReference type="Pfam" id="PF07589">
    <property type="entry name" value="PEP-CTERM"/>
    <property type="match status" value="1"/>
</dbReference>
<proteinExistence type="predicted"/>
<dbReference type="RefSeq" id="WP_229664394.1">
    <property type="nucleotide sequence ID" value="NZ_BMIH01000001.1"/>
</dbReference>
<dbReference type="AlphaFoldDB" id="A0A916WQV8"/>
<organism evidence="3 4">
    <name type="scientific">Sphingomonas metalli</name>
    <dbReference type="NCBI Taxonomy" id="1779358"/>
    <lineage>
        <taxon>Bacteria</taxon>
        <taxon>Pseudomonadati</taxon>
        <taxon>Pseudomonadota</taxon>
        <taxon>Alphaproteobacteria</taxon>
        <taxon>Sphingomonadales</taxon>
        <taxon>Sphingomonadaceae</taxon>
        <taxon>Sphingomonas</taxon>
    </lineage>
</organism>
<dbReference type="NCBIfam" id="NF035944">
    <property type="entry name" value="PEPxxWA-CTERM"/>
    <property type="match status" value="1"/>
</dbReference>
<gene>
    <name evidence="3" type="ORF">GCM10011380_12150</name>
</gene>
<dbReference type="NCBIfam" id="TIGR02595">
    <property type="entry name" value="PEP_CTERM"/>
    <property type="match status" value="1"/>
</dbReference>
<evidence type="ECO:0000313" key="4">
    <source>
        <dbReference type="Proteomes" id="UP000623067"/>
    </source>
</evidence>
<comment type="caution">
    <text evidence="3">The sequence shown here is derived from an EMBL/GenBank/DDBJ whole genome shotgun (WGS) entry which is preliminary data.</text>
</comment>